<comment type="cofactor">
    <cofactor evidence="7">
        <name>FMN</name>
        <dbReference type="ChEBI" id="CHEBI:58210"/>
    </cofactor>
    <text evidence="7">Binds 1 FMN per subunit.</text>
</comment>
<dbReference type="Pfam" id="PF01794">
    <property type="entry name" value="Ferric_reduct"/>
    <property type="match status" value="1"/>
</dbReference>
<evidence type="ECO:0000256" key="1">
    <source>
        <dbReference type="ARBA" id="ARBA00004141"/>
    </source>
</evidence>
<feature type="transmembrane region" description="Helical" evidence="7">
    <location>
        <begin position="65"/>
        <end position="83"/>
    </location>
</feature>
<dbReference type="GO" id="GO:0046872">
    <property type="term" value="F:metal ion binding"/>
    <property type="evidence" value="ECO:0007669"/>
    <property type="project" value="UniProtKB-KW"/>
</dbReference>
<feature type="transmembrane region" description="Helical" evidence="7">
    <location>
        <begin position="184"/>
        <end position="203"/>
    </location>
</feature>
<keyword evidence="10" id="KW-1185">Reference proteome</keyword>
<dbReference type="EMBL" id="PGTO01000003">
    <property type="protein sequence ID" value="RAU22742.1"/>
    <property type="molecule type" value="Genomic_DNA"/>
</dbReference>
<keyword evidence="7" id="KW-0249">Electron transport</keyword>
<dbReference type="InterPro" id="IPR022837">
    <property type="entry name" value="MsrQ-like"/>
</dbReference>
<dbReference type="RefSeq" id="WP_112142725.1">
    <property type="nucleotide sequence ID" value="NZ_PGTO01000003.1"/>
</dbReference>
<dbReference type="GO" id="GO:0022857">
    <property type="term" value="F:transmembrane transporter activity"/>
    <property type="evidence" value="ECO:0007669"/>
    <property type="project" value="InterPro"/>
</dbReference>
<keyword evidence="7" id="KW-1003">Cell membrane</keyword>
<dbReference type="GO" id="GO:0030091">
    <property type="term" value="P:protein repair"/>
    <property type="evidence" value="ECO:0007669"/>
    <property type="project" value="UniProtKB-UniRule"/>
</dbReference>
<dbReference type="PANTHER" id="PTHR36964">
    <property type="entry name" value="PROTEIN-METHIONINE-SULFOXIDE REDUCTASE HEME-BINDING SUBUNIT MSRQ"/>
    <property type="match status" value="1"/>
</dbReference>
<feature type="transmembrane region" description="Helical" evidence="7">
    <location>
        <begin position="403"/>
        <end position="424"/>
    </location>
</feature>
<evidence type="ECO:0000256" key="4">
    <source>
        <dbReference type="ARBA" id="ARBA00022989"/>
    </source>
</evidence>
<keyword evidence="7" id="KW-0349">Heme</keyword>
<keyword evidence="3 7" id="KW-0812">Transmembrane</keyword>
<feature type="transmembrane region" description="Helical" evidence="7">
    <location>
        <begin position="554"/>
        <end position="570"/>
    </location>
</feature>
<dbReference type="NCBIfam" id="NF040986">
    <property type="entry name" value="MamH"/>
    <property type="match status" value="1"/>
</dbReference>
<dbReference type="InterPro" id="IPR036259">
    <property type="entry name" value="MFS_trans_sf"/>
</dbReference>
<feature type="transmembrane region" description="Helical" evidence="7">
    <location>
        <begin position="514"/>
        <end position="534"/>
    </location>
</feature>
<comment type="caution">
    <text evidence="9">The sequence shown here is derived from an EMBL/GenBank/DDBJ whole genome shotgun (WGS) entry which is preliminary data.</text>
</comment>
<feature type="transmembrane region" description="Helical" evidence="7">
    <location>
        <begin position="159"/>
        <end position="178"/>
    </location>
</feature>
<evidence type="ECO:0000259" key="8">
    <source>
        <dbReference type="PROSITE" id="PS50850"/>
    </source>
</evidence>
<dbReference type="InterPro" id="IPR020846">
    <property type="entry name" value="MFS_dom"/>
</dbReference>
<dbReference type="HAMAP" id="MF_01207">
    <property type="entry name" value="MsrQ"/>
    <property type="match status" value="1"/>
</dbReference>
<feature type="transmembrane region" description="Helical" evidence="7">
    <location>
        <begin position="445"/>
        <end position="464"/>
    </location>
</feature>
<dbReference type="Pfam" id="PF07690">
    <property type="entry name" value="MFS_1"/>
    <property type="match status" value="1"/>
</dbReference>
<keyword evidence="6 7" id="KW-0472">Membrane</keyword>
<comment type="caution">
    <text evidence="7">Lacks conserved residue(s) required for the propagation of feature annotation.</text>
</comment>
<dbReference type="PANTHER" id="PTHR36964:SF1">
    <property type="entry name" value="PROTEIN-METHIONINE-SULFOXIDE REDUCTASE HEME-BINDING SUBUNIT MSRQ"/>
    <property type="match status" value="1"/>
</dbReference>
<feature type="transmembrane region" description="Helical" evidence="7">
    <location>
        <begin position="281"/>
        <end position="301"/>
    </location>
</feature>
<comment type="cofactor">
    <cofactor evidence="7">
        <name>heme b</name>
        <dbReference type="ChEBI" id="CHEBI:60344"/>
    </cofactor>
    <text evidence="7">Binds 1 heme b (iron(II)-protoporphyrin IX) group per subunit.</text>
</comment>
<keyword evidence="5 7" id="KW-0408">Iron</keyword>
<protein>
    <recommendedName>
        <fullName evidence="7">Protein-methionine-sulfoxide reductase heme-binding subunit MsrQ</fullName>
    </recommendedName>
    <alternativeName>
        <fullName evidence="7">Flavocytochrome MsrQ</fullName>
    </alternativeName>
</protein>
<dbReference type="AlphaFoldDB" id="A0A364P076"/>
<feature type="transmembrane region" description="Helical" evidence="7">
    <location>
        <begin position="313"/>
        <end position="331"/>
    </location>
</feature>
<comment type="subunit">
    <text evidence="7">Heterodimer of a catalytic subunit (MsrP) and a heme-binding subunit (MsrQ).</text>
</comment>
<keyword evidence="2 7" id="KW-0813">Transport</keyword>
<evidence type="ECO:0000256" key="3">
    <source>
        <dbReference type="ARBA" id="ARBA00022692"/>
    </source>
</evidence>
<evidence type="ECO:0000256" key="5">
    <source>
        <dbReference type="ARBA" id="ARBA00023004"/>
    </source>
</evidence>
<comment type="similarity">
    <text evidence="7">Belongs to the MsrQ family.</text>
</comment>
<dbReference type="SUPFAM" id="SSF103473">
    <property type="entry name" value="MFS general substrate transporter"/>
    <property type="match status" value="1"/>
</dbReference>
<keyword evidence="7" id="KW-0285">Flavoprotein</keyword>
<feature type="transmembrane region" description="Helical" evidence="7">
    <location>
        <begin position="24"/>
        <end position="45"/>
    </location>
</feature>
<keyword evidence="7" id="KW-0288">FMN</keyword>
<feature type="transmembrane region" description="Helical" evidence="7">
    <location>
        <begin position="591"/>
        <end position="608"/>
    </location>
</feature>
<dbReference type="GO" id="GO:0005886">
    <property type="term" value="C:plasma membrane"/>
    <property type="evidence" value="ECO:0007669"/>
    <property type="project" value="UniProtKB-SubCell"/>
</dbReference>
<dbReference type="OrthoDB" id="9788328at2"/>
<evidence type="ECO:0000313" key="9">
    <source>
        <dbReference type="EMBL" id="RAU22742.1"/>
    </source>
</evidence>
<accession>A0A364P076</accession>
<dbReference type="Gene3D" id="1.20.1250.20">
    <property type="entry name" value="MFS general substrate transporter like domains"/>
    <property type="match status" value="1"/>
</dbReference>
<dbReference type="GO" id="GO:0020037">
    <property type="term" value="F:heme binding"/>
    <property type="evidence" value="ECO:0007669"/>
    <property type="project" value="UniProtKB-UniRule"/>
</dbReference>
<comment type="subcellular location">
    <subcellularLocation>
        <location evidence="7">Cell membrane</location>
        <topology evidence="7">Multi-pass membrane protein</topology>
    </subcellularLocation>
    <subcellularLocation>
        <location evidence="1">Membrane</location>
        <topology evidence="1">Multi-pass membrane protein</topology>
    </subcellularLocation>
</comment>
<dbReference type="Proteomes" id="UP000251075">
    <property type="component" value="Unassembled WGS sequence"/>
</dbReference>
<feature type="transmembrane region" description="Helical" evidence="7">
    <location>
        <begin position="369"/>
        <end position="391"/>
    </location>
</feature>
<name>A0A364P076_9PROT</name>
<feature type="transmembrane region" description="Helical" evidence="7">
    <location>
        <begin position="115"/>
        <end position="139"/>
    </location>
</feature>
<dbReference type="NCBIfam" id="NF040998">
    <property type="entry name" value="MamZ"/>
    <property type="match status" value="1"/>
</dbReference>
<dbReference type="GO" id="GO:0009055">
    <property type="term" value="F:electron transfer activity"/>
    <property type="evidence" value="ECO:0007669"/>
    <property type="project" value="UniProtKB-UniRule"/>
</dbReference>
<dbReference type="GO" id="GO:0016679">
    <property type="term" value="F:oxidoreductase activity, acting on diphenols and related substances as donors"/>
    <property type="evidence" value="ECO:0007669"/>
    <property type="project" value="TreeGrafter"/>
</dbReference>
<proteinExistence type="inferred from homology"/>
<organism evidence="9 10">
    <name type="scientific">Paramagnetospirillum kuznetsovii</name>
    <dbReference type="NCBI Taxonomy" id="2053833"/>
    <lineage>
        <taxon>Bacteria</taxon>
        <taxon>Pseudomonadati</taxon>
        <taxon>Pseudomonadota</taxon>
        <taxon>Alphaproteobacteria</taxon>
        <taxon>Rhodospirillales</taxon>
        <taxon>Magnetospirillaceae</taxon>
        <taxon>Paramagnetospirillum</taxon>
    </lineage>
</organism>
<dbReference type="GO" id="GO:0010181">
    <property type="term" value="F:FMN binding"/>
    <property type="evidence" value="ECO:0007669"/>
    <property type="project" value="UniProtKB-UniRule"/>
</dbReference>
<feature type="transmembrane region" description="Helical" evidence="7">
    <location>
        <begin position="484"/>
        <end position="502"/>
    </location>
</feature>
<feature type="transmembrane region" description="Helical" evidence="7">
    <location>
        <begin position="90"/>
        <end position="109"/>
    </location>
</feature>
<feature type="transmembrane region" description="Helical" evidence="7">
    <location>
        <begin position="614"/>
        <end position="629"/>
    </location>
</feature>
<reference evidence="9 10" key="1">
    <citation type="submission" date="2017-11" db="EMBL/GenBank/DDBJ databases">
        <title>Draft genome sequence of magnetotactic bacterium Magnetospirillum kuznetsovii LBB-42.</title>
        <authorList>
            <person name="Grouzdev D.S."/>
            <person name="Rysina M.S."/>
            <person name="Baslerov R.V."/>
            <person name="Koziaeva V."/>
        </authorList>
    </citation>
    <scope>NUCLEOTIDE SEQUENCE [LARGE SCALE GENOMIC DNA]</scope>
    <source>
        <strain evidence="9 10">LBB-42</strain>
    </source>
</reference>
<feature type="domain" description="Major facilitator superfamily (MFS) profile" evidence="8">
    <location>
        <begin position="25"/>
        <end position="427"/>
    </location>
</feature>
<evidence type="ECO:0000256" key="6">
    <source>
        <dbReference type="ARBA" id="ARBA00023136"/>
    </source>
</evidence>
<comment type="function">
    <text evidence="7">Part of the MsrPQ system that repairs oxidized periplasmic proteins containing methionine sulfoxide residues (Met-O), using respiratory chain electrons. Thus protects these proteins from oxidative-stress damage caused by reactive species of oxygen and chlorine generated by the host defense mechanisms. MsrPQ is essential for the maintenance of envelope integrity under bleach stress, rescuing a wide series of structurally unrelated periplasmic proteins from methionine oxidation. MsrQ provides electrons for reduction to the reductase catalytic subunit MsrP, using the quinone pool of the respiratory chain.</text>
</comment>
<dbReference type="InterPro" id="IPR013130">
    <property type="entry name" value="Fe3_Rdtase_TM_dom"/>
</dbReference>
<feature type="transmembrane region" description="Helical" evidence="7">
    <location>
        <begin position="248"/>
        <end position="269"/>
    </location>
</feature>
<gene>
    <name evidence="7" type="primary">msrQ</name>
    <name evidence="9" type="ORF">CU669_04945</name>
</gene>
<dbReference type="PROSITE" id="PS50850">
    <property type="entry name" value="MFS"/>
    <property type="match status" value="1"/>
</dbReference>
<feature type="transmembrane region" description="Helical" evidence="7">
    <location>
        <begin position="337"/>
        <end position="357"/>
    </location>
</feature>
<evidence type="ECO:0000256" key="2">
    <source>
        <dbReference type="ARBA" id="ARBA00022448"/>
    </source>
</evidence>
<dbReference type="InterPro" id="IPR011701">
    <property type="entry name" value="MFS"/>
</dbReference>
<keyword evidence="7" id="KW-0479">Metal-binding</keyword>
<evidence type="ECO:0000313" key="10">
    <source>
        <dbReference type="Proteomes" id="UP000251075"/>
    </source>
</evidence>
<keyword evidence="4 7" id="KW-1133">Transmembrane helix</keyword>
<evidence type="ECO:0000256" key="7">
    <source>
        <dbReference type="HAMAP-Rule" id="MF_01207"/>
    </source>
</evidence>
<sequence length="644" mass="69880">MPRNAEAPAKGTAVTDFAPTQWNIIYLLMTVGALVAALSISIQPLLLDKIFGIAFEKEGAVNADIQVVAEIVSIVCVGWFGLLSDRIGRVRIIALGFLIAVVGAAVSLLSLQVGLAFGAAGLVLFYLTRVLLTVGADAVQLQLSTLVGDVSSRANRPRLMGNLVFMMVFGGTMLAAIVMQMADYPGGVFLIMCLPLLVGIAGFQLTRRNLRDVAPPQPTSEDDEHPLRQVWTVITSDPRMQLAFAATFYTRADVIILSLFFSLWCISVSDLVGVTRTFATAHAAVMIGLLGLAVLAAVPLWRSFIERHSRISAIGASLSLAALGYIWLGMFANPFNWLVALPLLMVGIGHAGCFVTLQVLTVDVSPKPILGAMVGAGYLVGGLGTVMLVQSGGYYFDALGPRAPFILMGTGKMLVTLYAAWLLANGIDETCDHHLKSARKVDWKPLVFLTAALPFVWLLGRSVIEGYISNGSLGEAPVGFVNRYLGDWAFTFLIISLAMRPVQEITGIKTLAKYRRMIGLFAFFYAVMHVLAYVTLEWALNLGDMMGDIYKRPFILLGLAAFALLIPLAFTSANSQIKRIGGKRWKKLHSATYVINALVALHFILAANHENGEPYVYAAAVIVLLWYRFHQWRGGNVLRALRIG</sequence>